<evidence type="ECO:0000313" key="1">
    <source>
        <dbReference type="EMBL" id="MFC0075535.1"/>
    </source>
</evidence>
<reference evidence="1 2" key="1">
    <citation type="submission" date="2024-09" db="EMBL/GenBank/DDBJ databases">
        <authorList>
            <person name="Sun Q."/>
            <person name="Mori K."/>
        </authorList>
    </citation>
    <scope>NUCLEOTIDE SEQUENCE [LARGE SCALE GENOMIC DNA]</scope>
    <source>
        <strain evidence="1 2">CGMCC 1.12926</strain>
    </source>
</reference>
<dbReference type="RefSeq" id="WP_379683801.1">
    <property type="nucleotide sequence ID" value="NZ_JBHLYW010000001.1"/>
</dbReference>
<name>A0ABV6BJB0_9FLAO</name>
<sequence>MIQKIINRVLNKQKSIYIAETQIRFNGEKYYEDIIETQITNKETLIGLGRGVELVFENGKPLKAYQYYEEMQRLTVYSRIKERELQPDEKQYKLPAFKINYILKFEENPNGFHQLGGNFSNEFKVPINNCCVPFQYLGFINNEDENFKWLPFKLHLTCPIYLNFEQIFLDYSDDSSPVILNLEDVEICDTSFNEVKKDSVIIFEEQRFDFKKSVEYSGIIDSGMPNWMQGQYIPTCPKSGRKMKFLCQLHNGPKMKSSNIVPEGDWNKNYFDELNFCGADLYVFFEPISKVACYFVQYT</sequence>
<dbReference type="EMBL" id="JBHLYW010000001">
    <property type="protein sequence ID" value="MFC0075535.1"/>
    <property type="molecule type" value="Genomic_DNA"/>
</dbReference>
<protein>
    <submittedName>
        <fullName evidence="1">Uncharacterized protein</fullName>
    </submittedName>
</protein>
<organism evidence="1 2">
    <name type="scientific">Flavobacterium procerum</name>
    <dbReference type="NCBI Taxonomy" id="1455569"/>
    <lineage>
        <taxon>Bacteria</taxon>
        <taxon>Pseudomonadati</taxon>
        <taxon>Bacteroidota</taxon>
        <taxon>Flavobacteriia</taxon>
        <taxon>Flavobacteriales</taxon>
        <taxon>Flavobacteriaceae</taxon>
        <taxon>Flavobacterium</taxon>
    </lineage>
</organism>
<comment type="caution">
    <text evidence="1">The sequence shown here is derived from an EMBL/GenBank/DDBJ whole genome shotgun (WGS) entry which is preliminary data.</text>
</comment>
<dbReference type="Proteomes" id="UP001589734">
    <property type="component" value="Unassembled WGS sequence"/>
</dbReference>
<accession>A0ABV6BJB0</accession>
<proteinExistence type="predicted"/>
<gene>
    <name evidence="1" type="ORF">ACFFLS_00660</name>
</gene>
<evidence type="ECO:0000313" key="2">
    <source>
        <dbReference type="Proteomes" id="UP001589734"/>
    </source>
</evidence>
<keyword evidence="2" id="KW-1185">Reference proteome</keyword>